<dbReference type="PANTHER" id="PTHR24188">
    <property type="entry name" value="ANKYRIN REPEAT PROTEIN"/>
    <property type="match status" value="1"/>
</dbReference>
<sequence length="353" mass="40032">MIGFDSINQMSNFCIVSHYEIGNKFETTFNTGLNMTNKPKIINGHIYGGFRYSSISNIFNHVQIGAYVMPIVIPNDATVYSCSESDKWWTDHIIVLDKMLLSDINTIKYLINNGAIIKEMCKNLLFWACEKGYLDIIQYILSLDINLLVENSPKAVKLAKLGPLAIYKYLTQDKSLDCFNMGMKLAVRHGNLNIIQYFVSIGENIREDIKGTCITCACHHGHTNIVNYLINIGANIWPFIQDCVMAATIYGYNDLIIYIVSLGFNVYSFHKDCINNILKFNSKENLGHIQYLTSTYTDPAIMRKILFLACRRGHIDTVKYLIGFGIHFDDRCKSAAIKSGNIALINFLGKFES</sequence>
<proteinExistence type="predicted"/>
<dbReference type="Proteomes" id="UP000236749">
    <property type="component" value="Segment"/>
</dbReference>
<reference evidence="3 4" key="1">
    <citation type="journal article" date="2013" name="Clin. Infect. Dis.">
        <title>First isolation of Mimivirus in a patient with pneumonia.</title>
        <authorList>
            <person name="Saadi H."/>
            <person name="Pagnier I."/>
            <person name="Colson P."/>
            <person name="Cherif J.K."/>
            <person name="Beji M."/>
            <person name="Boughalmi M."/>
            <person name="Azza S."/>
            <person name="Armstrong N."/>
            <person name="Robert C."/>
            <person name="Fournous G."/>
            <person name="La Scola B."/>
            <person name="Raoult D."/>
        </authorList>
    </citation>
    <scope>NUCLEOTIDE SEQUENCE [LARGE SCALE GENOMIC DNA]</scope>
    <source>
        <strain evidence="3">LBA111</strain>
    </source>
</reference>
<protein>
    <submittedName>
        <fullName evidence="3">Putative ankyrin repeat protein</fullName>
    </submittedName>
</protein>
<dbReference type="Gene3D" id="1.25.40.20">
    <property type="entry name" value="Ankyrin repeat-containing domain"/>
    <property type="match status" value="1"/>
</dbReference>
<dbReference type="InterPro" id="IPR002110">
    <property type="entry name" value="Ankyrin_rpt"/>
</dbReference>
<keyword evidence="1" id="KW-0677">Repeat</keyword>
<dbReference type="EMBL" id="JX885207">
    <property type="protein sequence ID" value="AGD92823.1"/>
    <property type="molecule type" value="Genomic_DNA"/>
</dbReference>
<gene>
    <name evidence="3" type="ORF">LBA_00905</name>
</gene>
<keyword evidence="2" id="KW-0040">ANK repeat</keyword>
<evidence type="ECO:0000256" key="2">
    <source>
        <dbReference type="ARBA" id="ARBA00023043"/>
    </source>
</evidence>
<dbReference type="SMART" id="SM00248">
    <property type="entry name" value="ANK"/>
    <property type="match status" value="5"/>
</dbReference>
<accession>L7Y754</accession>
<evidence type="ECO:0000313" key="4">
    <source>
        <dbReference type="Proteomes" id="UP000236749"/>
    </source>
</evidence>
<dbReference type="InterPro" id="IPR036770">
    <property type="entry name" value="Ankyrin_rpt-contain_sf"/>
</dbReference>
<dbReference type="SUPFAM" id="SSF48403">
    <property type="entry name" value="Ankyrin repeat"/>
    <property type="match status" value="1"/>
</dbReference>
<dbReference type="PANTHER" id="PTHR24188:SF29">
    <property type="entry name" value="GH09064P"/>
    <property type="match status" value="1"/>
</dbReference>
<organism evidence="3 4">
    <name type="scientific">Megavirus lba</name>
    <dbReference type="NCBI Taxonomy" id="1235314"/>
    <lineage>
        <taxon>Viruses</taxon>
        <taxon>Varidnaviria</taxon>
        <taxon>Bamfordvirae</taxon>
        <taxon>Nucleocytoviricota</taxon>
        <taxon>Megaviricetes</taxon>
        <taxon>Imitervirales</taxon>
        <taxon>Mimiviridae</taxon>
        <taxon>Megamimivirinae</taxon>
        <taxon>Megavirus</taxon>
        <taxon>Megavirus chilense</taxon>
    </lineage>
</organism>
<evidence type="ECO:0000256" key="1">
    <source>
        <dbReference type="ARBA" id="ARBA00022737"/>
    </source>
</evidence>
<evidence type="ECO:0000313" key="3">
    <source>
        <dbReference type="EMBL" id="AGD92823.1"/>
    </source>
</evidence>
<name>L7Y754_9VIRU</name>
<dbReference type="Pfam" id="PF12796">
    <property type="entry name" value="Ank_2"/>
    <property type="match status" value="1"/>
</dbReference>